<protein>
    <submittedName>
        <fullName evidence="1">11087_t:CDS:1</fullName>
    </submittedName>
</protein>
<proteinExistence type="predicted"/>
<dbReference type="Proteomes" id="UP000789901">
    <property type="component" value="Unassembled WGS sequence"/>
</dbReference>
<accession>A0ABN7W972</accession>
<evidence type="ECO:0000313" key="1">
    <source>
        <dbReference type="EMBL" id="CAG8821993.1"/>
    </source>
</evidence>
<name>A0ABN7W972_GIGMA</name>
<reference evidence="1 2" key="1">
    <citation type="submission" date="2021-06" db="EMBL/GenBank/DDBJ databases">
        <authorList>
            <person name="Kallberg Y."/>
            <person name="Tangrot J."/>
            <person name="Rosling A."/>
        </authorList>
    </citation>
    <scope>NUCLEOTIDE SEQUENCE [LARGE SCALE GENOMIC DNA]</scope>
    <source>
        <strain evidence="1 2">120-4 pot B 10/14</strain>
    </source>
</reference>
<organism evidence="1 2">
    <name type="scientific">Gigaspora margarita</name>
    <dbReference type="NCBI Taxonomy" id="4874"/>
    <lineage>
        <taxon>Eukaryota</taxon>
        <taxon>Fungi</taxon>
        <taxon>Fungi incertae sedis</taxon>
        <taxon>Mucoromycota</taxon>
        <taxon>Glomeromycotina</taxon>
        <taxon>Glomeromycetes</taxon>
        <taxon>Diversisporales</taxon>
        <taxon>Gigasporaceae</taxon>
        <taxon>Gigaspora</taxon>
    </lineage>
</organism>
<comment type="caution">
    <text evidence="1">The sequence shown here is derived from an EMBL/GenBank/DDBJ whole genome shotgun (WGS) entry which is preliminary data.</text>
</comment>
<dbReference type="EMBL" id="CAJVQB010035028">
    <property type="protein sequence ID" value="CAG8821993.1"/>
    <property type="molecule type" value="Genomic_DNA"/>
</dbReference>
<sequence length="72" mass="8198">MRNVSETGICFKMVVLIRGFIIKIHEFRQISRVEFVNELNGYDDISPNNKDISRSSLLPSISNLGTDLIDID</sequence>
<gene>
    <name evidence="1" type="ORF">GMARGA_LOCUS27971</name>
</gene>
<feature type="non-terminal residue" evidence="1">
    <location>
        <position position="1"/>
    </location>
</feature>
<keyword evidence="2" id="KW-1185">Reference proteome</keyword>
<evidence type="ECO:0000313" key="2">
    <source>
        <dbReference type="Proteomes" id="UP000789901"/>
    </source>
</evidence>